<feature type="compositionally biased region" description="Basic and acidic residues" evidence="2">
    <location>
        <begin position="736"/>
        <end position="750"/>
    </location>
</feature>
<feature type="compositionally biased region" description="Basic and acidic residues" evidence="2">
    <location>
        <begin position="4397"/>
        <end position="4407"/>
    </location>
</feature>
<feature type="compositionally biased region" description="Basic and acidic residues" evidence="2">
    <location>
        <begin position="4495"/>
        <end position="4520"/>
    </location>
</feature>
<evidence type="ECO:0000256" key="2">
    <source>
        <dbReference type="SAM" id="MobiDB-lite"/>
    </source>
</evidence>
<gene>
    <name evidence="3" type="ORF">JCGZ_10262</name>
</gene>
<feature type="compositionally biased region" description="Polar residues" evidence="2">
    <location>
        <begin position="993"/>
        <end position="1002"/>
    </location>
</feature>
<feature type="compositionally biased region" description="Basic and acidic residues" evidence="2">
    <location>
        <begin position="277"/>
        <end position="299"/>
    </location>
</feature>
<feature type="region of interest" description="Disordered" evidence="2">
    <location>
        <begin position="2761"/>
        <end position="2788"/>
    </location>
</feature>
<feature type="region of interest" description="Disordered" evidence="2">
    <location>
        <begin position="4345"/>
        <end position="4407"/>
    </location>
</feature>
<feature type="compositionally biased region" description="Acidic residues" evidence="2">
    <location>
        <begin position="4289"/>
        <end position="4302"/>
    </location>
</feature>
<dbReference type="STRING" id="180498.A0A067LDD9"/>
<feature type="region of interest" description="Disordered" evidence="2">
    <location>
        <begin position="1"/>
        <end position="22"/>
    </location>
</feature>
<feature type="region of interest" description="Disordered" evidence="2">
    <location>
        <begin position="3338"/>
        <end position="3385"/>
    </location>
</feature>
<dbReference type="EMBL" id="KK914219">
    <property type="protein sequence ID" value="KDP46422.1"/>
    <property type="molecule type" value="Genomic_DNA"/>
</dbReference>
<feature type="compositionally biased region" description="Basic and acidic residues" evidence="2">
    <location>
        <begin position="1094"/>
        <end position="1123"/>
    </location>
</feature>
<accession>A0A067LDD9</accession>
<sequence>MATEADIPEPASLLEKGVDKHSTPEDFNQLYETADYFVESGSISSKVEAVHGGFQGNAGVTAGESFFESPSIAKFHSEETSIKQETFQANDMQCQAEKEMKKNETQIQKDENLKAAEEAGSKENEVVETEEIGENNERSCEISDSKGVGLKMDKVEEPCLHVGQAEISSEEKISNLVEENQKIIEKEASSLQNDEEDRKKDDEDAELKTSKETRILEASSGQNEDALIHILDLKVQNLDTNVETSTDAFLKNEHKDNASSIETTPIEENNGEENSGVEEKEADITHSLPDKEKSLDAAKITEKIESDKESIRHEVNEEASSILAASLEIKSDREVMSAIIENVENKLENPSMALGTESSSIQDAGIKVGNKLEETSSIARKEESQDTMNLNENMKDVTPLMHESQKNQVDIPSVTQSEEMCLQMVDKTEMSKVVTGTLSKDAVERSPQEGYIEILEKTAEADSSSGEDRQNTNGEQSVTESSAGESRENCGHTTVASENDISDAVTSPEHSKDKIGNEKIETSAEMVSQEISITASSECSNTITCAKEDPYNGESFAKEDPYNGESFDKKEKGEKSIDIDTVRDDEIPKEENLPSTKPKEKLEIEELRISSKNVDEYSLERGKILVEAEEQQEVSSFELQDHVNEDKKSVDAGAIKDYGMSKEESLPPMEPSDKIEIEEVEIQVKKTDESTKNHSLGEETATEQVEQLQEVFNFEPQDQLKEEGKSIKSIVATDDGIPKEENLPSTKPNEKLEIEEIQISNKTVDEYSLEQGKIEVQGEELREVSRFEPQDQVDEDKKSVDVAAIKDDGMSKEESLPLTEPSDEIEIAEFEIQSKKIDESTETHLLGQETITVQVEQLQEVSNFEPQDQFKGEEKSIKRIVATDDGITKEENLPSKKPNERLDIEELQIPNKTVDEYSLEQGKIPVQGEELQEVSSFEPQDQVDEDKKSVDVAAIKDDGASKEESSPPIEPSDKIEIAKFEIQGKTIDESTETHSMGQETVTGQVEQLQDVSNFEMQDQLQEEEKSMKSIVDTDDGIPKEKNLPSAEPNEKLEIEELQIPNKNVDEYSSEQGKIQVQGEFLQELSSFEPEDQFNEDKKSVDAGAIKDDETSKEESLPLMEPSDKIEILEFEIQGKTIDESTETHSLGQEKVTVQVEQLQEVSDFEPQDQLKEEEKSIKSIVATDDGILKEKLLSTEPNENIEMAEVEIQNNNVFELNATNLLEQEMVQAQVGELQDVCEVETNEEKLVDIEAVEEDRIPREENVLPTKLNEEIEIAEVEIKTKNSEELKATHPMEQEIIVREISSFELRDQGNAEEKSVDDKAINSDEIPKVEILPTLEINEKIEIAEAGIPKENLDESNVTHLMEKETLQAQGEEMQEVSKVELQNKVEEEEKLSLPPLEINEKIEIAEVEIQKENLEDLNGTHLVEQETLPAQSEELREVFKSESSNQLEEKGKSIHVDVDRDDVIPKEESSPPIEINEKIEIAEVDAQKENLDESNVTHLEEQETLLAQGEELQEVSKTEPQNLVEEVDIDVGIDNINPKEEIFPPLEINEKTEIAKAEIPKENLDESNVTHLMEKETLQAQGEELQEVSKAEPQDQVEEEEKLIDIDVGRDAVIPKEESLPPLEINEKIEIAEVEAQKKNLQELNDTYLVEEETILAQGKEFQGVSKVEPSNQVEEEKELVDFDVGIDDVIPKEESLPPLEINENIEIAESEIQKENLDEPTFTHLVKQETLQAQDEELQKISKAKPSNQVGEEKKLVDVDVGRDDVSPKEESSPTLETNEKIEIAEVEIHNENLEELNDNHLMEQETLQAQGEELQEVSKVEPQDHVEEKVKSVDVDASRDEVIPKEESLPPLAIKEKTEITEAEIRKENLDEPNVTHIVEQETLLAQGEEFQEVYKAEPQAYGEEEEKSIDVDADRDDLIPKEESLPPLETNENIEIAEAEIQKENLEELNDTHLMEQETLQAQAEEMQEVSKAKLQDHVEGEKSVDVDSGRDDIIPKEESLPPLEIKEETKIAEAEIRKDNLDEPNITHLVEEETLLAQGEALQEVSEAEPQDYVEEEEESIDIDAGRDDLIPQEESLLSLETNEKIEIAEAEIQKENIEEFNGTHLMEQETLQAQGEELHIVSRAEPQDHVEEEEKLVNVDASRDDVIPKEESLPPLAMKEKTEITEAEIRKENPDEPNITLLVERGTLLAQGEALQEVFKAEPQDYVEEEGKSKDVDAGIDDVSPKEETLPPLQTNENIEIAEDEIQKEIVKELNNTHLMEKETLQAQGEEMQEVSKAEPQDHVEEEEKSVDVDTGRDDVILKEECLPPLEINEKIEIAETEIQEENLDESNVTHLVEQETLAAQDEEFQEISKVETQDHIEEEQKSVDVDAGRDVVILKKESLLPLETKEKIEIAEAEIQNEILEELNGTHLIEGETLKAQGEELQEVSKAEPQDHVEEEEKSVDVDAGRDDVIPKEESLPPLEINKKTEIAEAEIQNENLDEPNVTHLVEQETLLAQGEEFQEVYKAEPQDYVEEEEKSIDVDADRDGVIPKEESMPPLETNEKVEIAEAENQKENLEDLNGTHLMEQEILQEQGKELQEVTKVEPQDYVEEEEKSVDVDAGRDDVIPKEESLPPLEINEKIEIAEAEIQNEILEELNGTHLIEGETLKAQVELETLLAQGEELQDVSKVEPQDCVEEEEKSVDVDAGKDVVIPKEESLLSIEINEKIETAEAKIQKENLEELNCTHLVEKETLLAKGEELQEVSKVEPSNQVEKKKKQVDVDVGKDDVIPKPESVPPFEINDKIEIAEDEIRKENLDESNVTHLLEQETLIAQGEKLQVVSKGEPPDQVEVEENLIYLDSGKDNVIPKEENVPSTEPNEKSEIAKFDMENKDWNESNATRLAEQQTTLVQGEVLREVSSFESEEQVNEGDKTVRIDEIKDDRILKVESLSPIKSNEKIQITNVEIQNKNVDQSDVIHLLQQETVPAQGEGEELQKVIKVEPQLQVNEEEKLLDIDVVRDDEIPIEENVPPTKQREKSEIAKVEIENKDLGESNTTHSMEQQTILEQGEELQEVSSVEIEEQVNKEDKSIGIKATEDDGIPKLESFPPTERNEKIQITEINIQNRNVDKLTATSSLEQEAIPAQGEELQVSNAELEDQVNEKEKINIDVVKDYGIPKEETVPSTEQIEKIEIAEVEIRKKIVDGSNTAHSMDKQTILVQGEELQEISSFDPQDQVNEEDKLLNVNTIKDDGIPKSLPPGEMNEQIEVAEVEIQNILAETSHEEKKEDGCLIKRDEDSDGKGRLQEDNKEGIVENSQIVDGISHEMDQNDESLNSPLQASLGTKPECLQCDNFTTSEPSPMDEKHDISSSVKTDEENKNNVGSEELKVQSEEEKLKHDKDLEKILQKIEPGENVEQQITVLSVETEAIALNEVDNNSKEEIVETPQDNPNEAELPKEVDKNKEHSIDEHNIQSLSRESVKQGIVKNFHNDEINVEISNKEIFLESLTNKTSEIIVLQTNQNKEISYAHHPTSEMQAEESLKHKGSNITAADILPMEKKEGNESEPEERKEDNESTVKAGADNDSNTELLEILKSKMETSQSEASREPKLQKNEPEDFESSMNVITAEIEAAMLSEKANNITLLKEVGAIQNVGETVKNEKNEGIEDIENKVKTVPTREDVKPDAETCDENISVDTEIMEAKSKKSEMEAGIIENIHGFNSVKKLEGKHTSENAEEEIKKKGIEEEHEDTMIACLSADTEKHITTEALSSKNISPQSTGEIRASIYKEDKEEKKSKMEMQELELTSIVKKTENEVSEEATIARKQSTEPAMVIADDTTVVVMHEIIQSVKEDEDTGKLIVEEGIIVEDKFKAPVNGIDEENPSQKKKQGESDISMLKEEIKGFTSESTEADADEKREIQNEALIATSYDQNEMNVSEASLGKLSDENLMEFSKKSSKDFELINSEESQLIDESSTKYPIADENKEMHDEDKITIKEGVYESGSVDTGIENTNKEARSCQSEDPHQDLELHNEQIISKTEDAETTKMEQTRDLIDQGNICKSKRSQDEEPSNVQDEDCKCIELINTDQKEPAQEEEDSAKQPEACSENDDAGKEAAGELEAGAQKQGLEDREAKNNGMPMEQNSFDCAFGILTRDESNETVCETNQNIVEENRISEPAKLRYEESQEIQQDPKKKPEPLGVADLKETQDAYKTVKAAILTEEMCKEVEKPDDDEMVKHFDKEENDIKQLHTISTENERTDEVEEFSSISIEYLAATDSNKEEEKENAEVEAAQTLENEASVTEENEERTVEDEGSDKFIGLSTSASINESEEKIKEEITENADSCYDKIKAKTVMEETVEPNLQEVPMKDKPAQDTNIPSNKSSPHADEPEATQQESIAIEENSLAYESRNDDKEELHTGEIREEIKEASEIVNESQDYALVTGTETATYETLPKEITNENETQSPAMPCKGDNYGTKATTENVEENIEKVIITKDEASEKSSALKTTEERCLQHEDSREVEVSQLELHIKESMPNSSNQEHEKRDEFKEELKEVSKTATTSSCHNLEAATEDEVANDHTLQEEKSEELHQTEPFPLLSKGHELGSSTTTEKMEENIKEVLLEDEPKTTEEVHLQKEASVEFKVSQLDLELNEDMKEGPKEEPKAVSGTSVEIEQKKEASESKSHSNAEDNRAIREDGISSIQTNPAEKLEAQKQTLVSALLSKERAVRISDKIESIEENRKEMEVLEYKSKGTKEILLKGDPEELEFSLLESQLGKDAQMEHLNEIHERKDGAIEGTKEIIEISELVLNTSSQDHTEAKIDEITSNQTLTTEKEKEQNETPPTGSLLKDHEHGISTPAESMEENIINMEVLENAANTIKKASIQKEKLKELKPPQSEFQFDNTLEIPEEIHEAAVGTPDEILKLQPEHDNKIRDEEPPPESGETLEITEPFEKTSNLNTITSEEASEYLSEVNGHEVIMQSEEAEIKEEYSEAATMDLITEENLREKTIATEIMHDEITNEQMTEEKHEARNCQEIILGEGAARESSQEQEIKGEASLGDKMLAKQTQIEESCKEIEKSIATETLEEQISKGKETLENLHHVFVDSISSEAAVAKKIQQHEIKGEQCQGDKLYEEIENADASEKIEKQIITEKEIVENLHPAVENILREEAAKEIHQGHETKGEESQGDKMLAKEIQNEVLKPLSKIQSCKEIEKTDASETIEKHISTEKGTVENLHQTVAYSVSSEKKGKDVHQEHEIKEEENEGENMLATEIQDEALFKEIGKTDASETIEKEISTEKGTVENLHEAVAENKTIKEHFLEETGSENAEEGRKSDIANQADETRSEEVKIEATTAIGKELAIEISKKRSADLAETTETTLNIHQGEKPSDDTLNHISREAEPETTISSRKKDLLRVLQGLVVETTQVTEVGGSQPAYATVVNSEARRLEHRAENIEDEKDGKAMQENTSKDSAKLSLFDMMQRSTREKQVAGELTEEKEPAEIKEEVEVAKQIEQTEKAKSDEEEEEEGDEQKKNDSGSDALVIVEESRDIDLKVVHVQKKSHNLLSGVGSKVKHSISKVKKAITGKSSHSKQQSPK</sequence>
<feature type="compositionally biased region" description="Basic and acidic residues" evidence="2">
    <location>
        <begin position="5434"/>
        <end position="5463"/>
    </location>
</feature>
<evidence type="ECO:0000313" key="4">
    <source>
        <dbReference type="Proteomes" id="UP000027138"/>
    </source>
</evidence>
<feature type="region of interest" description="Disordered" evidence="2">
    <location>
        <begin position="117"/>
        <end position="141"/>
    </location>
</feature>
<protein>
    <submittedName>
        <fullName evidence="3">Uncharacterized protein</fullName>
    </submittedName>
</protein>
<feature type="compositionally biased region" description="Basic and acidic residues" evidence="2">
    <location>
        <begin position="2530"/>
        <end position="2552"/>
    </location>
</feature>
<feature type="compositionally biased region" description="Basic and acidic residues" evidence="2">
    <location>
        <begin position="509"/>
        <end position="522"/>
    </location>
</feature>
<feature type="compositionally biased region" description="Basic and acidic residues" evidence="2">
    <location>
        <begin position="5474"/>
        <end position="5511"/>
    </location>
</feature>
<feature type="region of interest" description="Disordered" evidence="2">
    <location>
        <begin position="4438"/>
        <end position="4470"/>
    </location>
</feature>
<feature type="region of interest" description="Disordered" evidence="2">
    <location>
        <begin position="548"/>
        <end position="598"/>
    </location>
</feature>
<feature type="compositionally biased region" description="Basic and acidic residues" evidence="2">
    <location>
        <begin position="4528"/>
        <end position="4544"/>
    </location>
</feature>
<feature type="region of interest" description="Disordered" evidence="2">
    <location>
        <begin position="3073"/>
        <end position="3103"/>
    </location>
</feature>
<feature type="region of interest" description="Disordered" evidence="2">
    <location>
        <begin position="1824"/>
        <end position="1856"/>
    </location>
</feature>
<feature type="region of interest" description="Disordered" evidence="2">
    <location>
        <begin position="1982"/>
        <end position="2008"/>
    </location>
</feature>
<evidence type="ECO:0000256" key="1">
    <source>
        <dbReference type="SAM" id="Coils"/>
    </source>
</evidence>
<feature type="region of interest" description="Disordered" evidence="2">
    <location>
        <begin position="1442"/>
        <end position="1478"/>
    </location>
</feature>
<feature type="compositionally biased region" description="Polar residues" evidence="2">
    <location>
        <begin position="471"/>
        <end position="484"/>
    </location>
</feature>
<feature type="compositionally biased region" description="Polar residues" evidence="2">
    <location>
        <begin position="3954"/>
        <end position="3965"/>
    </location>
</feature>
<feature type="compositionally biased region" description="Basic and acidic residues" evidence="2">
    <location>
        <begin position="4564"/>
        <end position="4579"/>
    </location>
</feature>
<feature type="region of interest" description="Disordered" evidence="2">
    <location>
        <begin position="4262"/>
        <end position="4327"/>
    </location>
</feature>
<feature type="region of interest" description="Disordered" evidence="2">
    <location>
        <begin position="4915"/>
        <end position="4941"/>
    </location>
</feature>
<feature type="region of interest" description="Disordered" evidence="2">
    <location>
        <begin position="2276"/>
        <end position="2306"/>
    </location>
</feature>
<keyword evidence="1" id="KW-0175">Coiled coil</keyword>
<feature type="compositionally biased region" description="Basic and acidic residues" evidence="2">
    <location>
        <begin position="2283"/>
        <end position="2292"/>
    </location>
</feature>
<feature type="region of interest" description="Disordered" evidence="2">
    <location>
        <begin position="4482"/>
        <end position="4599"/>
    </location>
</feature>
<feature type="compositionally biased region" description="Polar residues" evidence="2">
    <location>
        <begin position="5576"/>
        <end position="5587"/>
    </location>
</feature>
<feature type="region of interest" description="Disordered" evidence="2">
    <location>
        <begin position="3269"/>
        <end position="3305"/>
    </location>
</feature>
<organism evidence="3 4">
    <name type="scientific">Jatropha curcas</name>
    <name type="common">Barbados nut</name>
    <dbReference type="NCBI Taxonomy" id="180498"/>
    <lineage>
        <taxon>Eukaryota</taxon>
        <taxon>Viridiplantae</taxon>
        <taxon>Streptophyta</taxon>
        <taxon>Embryophyta</taxon>
        <taxon>Tracheophyta</taxon>
        <taxon>Spermatophyta</taxon>
        <taxon>Magnoliopsida</taxon>
        <taxon>eudicotyledons</taxon>
        <taxon>Gunneridae</taxon>
        <taxon>Pentapetalae</taxon>
        <taxon>rosids</taxon>
        <taxon>fabids</taxon>
        <taxon>Malpighiales</taxon>
        <taxon>Euphorbiaceae</taxon>
        <taxon>Crotonoideae</taxon>
        <taxon>Jatropheae</taxon>
        <taxon>Jatropha</taxon>
    </lineage>
</organism>
<feature type="compositionally biased region" description="Basic and acidic residues" evidence="2">
    <location>
        <begin position="4641"/>
        <end position="4652"/>
    </location>
</feature>
<feature type="compositionally biased region" description="Basic and acidic residues" evidence="2">
    <location>
        <begin position="4661"/>
        <end position="4686"/>
    </location>
</feature>
<feature type="region of interest" description="Disordered" evidence="2">
    <location>
        <begin position="2520"/>
        <end position="2552"/>
    </location>
</feature>
<feature type="region of interest" description="Disordered" evidence="2">
    <location>
        <begin position="3425"/>
        <end position="3464"/>
    </location>
</feature>
<feature type="compositionally biased region" description="Basic and acidic residues" evidence="2">
    <location>
        <begin position="1756"/>
        <end position="1786"/>
    </location>
</feature>
<feature type="compositionally biased region" description="Basic and acidic residues" evidence="2">
    <location>
        <begin position="2437"/>
        <end position="2446"/>
    </location>
</feature>
<feature type="compositionally biased region" description="Polar residues" evidence="2">
    <location>
        <begin position="4362"/>
        <end position="4372"/>
    </location>
</feature>
<feature type="compositionally biased region" description="Basic and acidic residues" evidence="2">
    <location>
        <begin position="4000"/>
        <end position="4042"/>
    </location>
</feature>
<feature type="compositionally biased region" description="Basic and acidic residues" evidence="2">
    <location>
        <begin position="3593"/>
        <end position="3604"/>
    </location>
</feature>
<feature type="region of interest" description="Disordered" evidence="2">
    <location>
        <begin position="453"/>
        <end position="529"/>
    </location>
</feature>
<proteinExistence type="predicted"/>
<feature type="region of interest" description="Disordered" evidence="2">
    <location>
        <begin position="4638"/>
        <end position="4696"/>
    </location>
</feature>
<feature type="region of interest" description="Disordered" evidence="2">
    <location>
        <begin position="1086"/>
        <end position="1123"/>
    </location>
</feature>
<dbReference type="PANTHER" id="PTHR35511:SF2">
    <property type="entry name" value="A-KINASE ANCHOR-LIKE PROTEIN"/>
    <property type="match status" value="1"/>
</dbReference>
<feature type="region of interest" description="Disordered" evidence="2">
    <location>
        <begin position="2428"/>
        <end position="2472"/>
    </location>
</feature>
<feature type="compositionally biased region" description="Basic and acidic residues" evidence="2">
    <location>
        <begin position="4266"/>
        <end position="4275"/>
    </location>
</feature>
<feature type="region of interest" description="Disordered" evidence="2">
    <location>
        <begin position="5232"/>
        <end position="5259"/>
    </location>
</feature>
<feature type="compositionally biased region" description="Basic and acidic residues" evidence="2">
    <location>
        <begin position="945"/>
        <end position="977"/>
    </location>
</feature>
<dbReference type="PANTHER" id="PTHR35511">
    <property type="entry name" value="A-KINASE ANCHOR-LIKE PROTEIN"/>
    <property type="match status" value="1"/>
</dbReference>
<name>A0A067LDD9_JATCU</name>
<feature type="compositionally biased region" description="Acidic residues" evidence="2">
    <location>
        <begin position="2054"/>
        <end position="2070"/>
    </location>
</feature>
<feature type="region of interest" description="Disordered" evidence="2">
    <location>
        <begin position="4162"/>
        <end position="4190"/>
    </location>
</feature>
<feature type="compositionally biased region" description="Basic and acidic residues" evidence="2">
    <location>
        <begin position="3544"/>
        <end position="3564"/>
    </location>
</feature>
<feature type="region of interest" description="Disordered" evidence="2">
    <location>
        <begin position="2051"/>
        <end position="2077"/>
    </location>
</feature>
<feature type="compositionally biased region" description="Basic and acidic residues" evidence="2">
    <location>
        <begin position="2213"/>
        <end position="2238"/>
    </location>
</feature>
<feature type="compositionally biased region" description="Basic and acidic residues" evidence="2">
    <location>
        <begin position="1036"/>
        <end position="1053"/>
    </location>
</feature>
<feature type="compositionally biased region" description="Basic and acidic residues" evidence="2">
    <location>
        <begin position="1451"/>
        <end position="1478"/>
    </location>
</feature>
<feature type="region of interest" description="Disordered" evidence="2">
    <location>
        <begin position="249"/>
        <end position="299"/>
    </location>
</feature>
<feature type="compositionally biased region" description="Basic and acidic residues" evidence="2">
    <location>
        <begin position="4915"/>
        <end position="4925"/>
    </location>
</feature>
<feature type="region of interest" description="Disordered" evidence="2">
    <location>
        <begin position="2213"/>
        <end position="2246"/>
    </location>
</feature>
<feature type="coiled-coil region" evidence="1">
    <location>
        <begin position="1628"/>
        <end position="1658"/>
    </location>
</feature>
<feature type="compositionally biased region" description="Basic and acidic residues" evidence="2">
    <location>
        <begin position="5319"/>
        <end position="5338"/>
    </location>
</feature>
<feature type="region of interest" description="Disordered" evidence="2">
    <location>
        <begin position="3520"/>
        <end position="3608"/>
    </location>
</feature>
<feature type="compositionally biased region" description="Basic and acidic residues" evidence="2">
    <location>
        <begin position="3270"/>
        <end position="3302"/>
    </location>
</feature>
<feature type="region of interest" description="Disordered" evidence="2">
    <location>
        <begin position="5557"/>
        <end position="5587"/>
    </location>
</feature>
<feature type="region of interest" description="Disordered" evidence="2">
    <location>
        <begin position="730"/>
        <end position="750"/>
    </location>
</feature>
<feature type="compositionally biased region" description="Basic and acidic residues" evidence="2">
    <location>
        <begin position="2453"/>
        <end position="2472"/>
    </location>
</feature>
<feature type="region of interest" description="Disordered" evidence="2">
    <location>
        <begin position="983"/>
        <end position="1002"/>
    </location>
</feature>
<feature type="region of interest" description="Disordered" evidence="2">
    <location>
        <begin position="1746"/>
        <end position="1786"/>
    </location>
</feature>
<keyword evidence="4" id="KW-1185">Reference proteome</keyword>
<dbReference type="OrthoDB" id="852348at2759"/>
<feature type="compositionally biased region" description="Basic and acidic residues" evidence="2">
    <location>
        <begin position="3073"/>
        <end position="3092"/>
    </location>
</feature>
<feature type="compositionally biased region" description="Basic and acidic residues" evidence="2">
    <location>
        <begin position="3443"/>
        <end position="3460"/>
    </location>
</feature>
<feature type="compositionally biased region" description="Basic and acidic residues" evidence="2">
    <location>
        <begin position="3968"/>
        <end position="3987"/>
    </location>
</feature>
<feature type="compositionally biased region" description="Basic and acidic residues" evidence="2">
    <location>
        <begin position="454"/>
        <end position="470"/>
    </location>
</feature>
<feature type="region of interest" description="Disordered" evidence="2">
    <location>
        <begin position="930"/>
        <end position="977"/>
    </location>
</feature>
<feature type="region of interest" description="Disordered" evidence="2">
    <location>
        <begin position="5303"/>
        <end position="5338"/>
    </location>
</feature>
<feature type="compositionally biased region" description="Basic and acidic residues" evidence="2">
    <location>
        <begin position="3351"/>
        <end position="3385"/>
    </location>
</feature>
<feature type="region of interest" description="Disordered" evidence="2">
    <location>
        <begin position="1017"/>
        <end position="1053"/>
    </location>
</feature>
<feature type="region of interest" description="Disordered" evidence="2">
    <location>
        <begin position="184"/>
        <end position="221"/>
    </location>
</feature>
<feature type="region of interest" description="Disordered" evidence="2">
    <location>
        <begin position="1905"/>
        <end position="1940"/>
    </location>
</feature>
<feature type="region of interest" description="Disordered" evidence="2">
    <location>
        <begin position="5431"/>
        <end position="5532"/>
    </location>
</feature>
<feature type="region of interest" description="Disordered" evidence="2">
    <location>
        <begin position="4812"/>
        <end position="4840"/>
    </location>
</feature>
<feature type="compositionally biased region" description="Basic residues" evidence="2">
    <location>
        <begin position="5562"/>
        <end position="5574"/>
    </location>
</feature>
<feature type="compositionally biased region" description="Basic and acidic residues" evidence="2">
    <location>
        <begin position="1915"/>
        <end position="1931"/>
    </location>
</feature>
<feature type="compositionally biased region" description="Low complexity" evidence="2">
    <location>
        <begin position="4277"/>
        <end position="4288"/>
    </location>
</feature>
<feature type="compositionally biased region" description="Basic and acidic residues" evidence="2">
    <location>
        <begin position="196"/>
        <end position="215"/>
    </location>
</feature>
<evidence type="ECO:0000313" key="3">
    <source>
        <dbReference type="EMBL" id="KDP46422.1"/>
    </source>
</evidence>
<feature type="region of interest" description="Disordered" evidence="2">
    <location>
        <begin position="3954"/>
        <end position="4130"/>
    </location>
</feature>
<feature type="compositionally biased region" description="Basic and acidic residues" evidence="2">
    <location>
        <begin position="2770"/>
        <end position="2782"/>
    </location>
</feature>
<reference evidence="3 4" key="1">
    <citation type="journal article" date="2014" name="PLoS ONE">
        <title>Global Analysis of Gene Expression Profiles in Physic Nut (Jatropha curcas L.) Seedlings Exposed to Salt Stress.</title>
        <authorList>
            <person name="Zhang L."/>
            <person name="Zhang C."/>
            <person name="Wu P."/>
            <person name="Chen Y."/>
            <person name="Li M."/>
            <person name="Jiang H."/>
            <person name="Wu G."/>
        </authorList>
    </citation>
    <scope>NUCLEOTIDE SEQUENCE [LARGE SCALE GENOMIC DNA]</scope>
    <source>
        <strain evidence="4">cv. GZQX0401</strain>
        <tissue evidence="3">Young leaves</tissue>
    </source>
</reference>
<feature type="compositionally biased region" description="Basic and acidic residues" evidence="2">
    <location>
        <begin position="5235"/>
        <end position="5249"/>
    </location>
</feature>
<dbReference type="Proteomes" id="UP000027138">
    <property type="component" value="Unassembled WGS sequence"/>
</dbReference>